<dbReference type="PANTHER" id="PTHR33206:SF1">
    <property type="entry name" value="DNA-DIRECTED DNA POLYMERASE"/>
    <property type="match status" value="1"/>
</dbReference>
<evidence type="ECO:0000313" key="2">
    <source>
        <dbReference type="Proteomes" id="UP000028582"/>
    </source>
</evidence>
<organism evidence="1 2">
    <name type="scientific">Phytophthora nicotianae P1976</name>
    <dbReference type="NCBI Taxonomy" id="1317066"/>
    <lineage>
        <taxon>Eukaryota</taxon>
        <taxon>Sar</taxon>
        <taxon>Stramenopiles</taxon>
        <taxon>Oomycota</taxon>
        <taxon>Peronosporomycetes</taxon>
        <taxon>Peronosporales</taxon>
        <taxon>Peronosporaceae</taxon>
        <taxon>Phytophthora</taxon>
    </lineage>
</organism>
<evidence type="ECO:0000313" key="1">
    <source>
        <dbReference type="EMBL" id="ETO62185.1"/>
    </source>
</evidence>
<dbReference type="EMBL" id="ANJA01003646">
    <property type="protein sequence ID" value="ETO62185.1"/>
    <property type="molecule type" value="Genomic_DNA"/>
</dbReference>
<protein>
    <submittedName>
        <fullName evidence="1">Uncharacterized protein</fullName>
    </submittedName>
</protein>
<gene>
    <name evidence="1" type="ORF">F444_19887</name>
</gene>
<dbReference type="Proteomes" id="UP000028582">
    <property type="component" value="Unassembled WGS sequence"/>
</dbReference>
<proteinExistence type="predicted"/>
<reference evidence="1 2" key="1">
    <citation type="submission" date="2013-11" db="EMBL/GenBank/DDBJ databases">
        <title>The Genome Sequence of Phytophthora parasitica P1976.</title>
        <authorList>
            <consortium name="The Broad Institute Genomics Platform"/>
            <person name="Russ C."/>
            <person name="Tyler B."/>
            <person name="Panabieres F."/>
            <person name="Shan W."/>
            <person name="Tripathy S."/>
            <person name="Grunwald N."/>
            <person name="Machado M."/>
            <person name="Johnson C.S."/>
            <person name="Walker B."/>
            <person name="Young S."/>
            <person name="Zeng Q."/>
            <person name="Gargeya S."/>
            <person name="Fitzgerald M."/>
            <person name="Haas B."/>
            <person name="Abouelleil A."/>
            <person name="Allen A.W."/>
            <person name="Alvarado L."/>
            <person name="Arachchi H.M."/>
            <person name="Berlin A.M."/>
            <person name="Chapman S.B."/>
            <person name="Gainer-Dewar J."/>
            <person name="Goldberg J."/>
            <person name="Griggs A."/>
            <person name="Gujja S."/>
            <person name="Hansen M."/>
            <person name="Howarth C."/>
            <person name="Imamovic A."/>
            <person name="Ireland A."/>
            <person name="Larimer J."/>
            <person name="McCowan C."/>
            <person name="Murphy C."/>
            <person name="Pearson M."/>
            <person name="Poon T.W."/>
            <person name="Priest M."/>
            <person name="Roberts A."/>
            <person name="Saif S."/>
            <person name="Shea T."/>
            <person name="Sisk P."/>
            <person name="Sykes S."/>
            <person name="Wortman J."/>
            <person name="Nusbaum C."/>
            <person name="Birren B."/>
        </authorList>
    </citation>
    <scope>NUCLEOTIDE SEQUENCE [LARGE SCALE GENOMIC DNA]</scope>
    <source>
        <strain evidence="1 2">P1976</strain>
    </source>
</reference>
<accession>A0A080Z6C4</accession>
<name>A0A080Z6C4_PHYNI</name>
<dbReference type="PANTHER" id="PTHR33206">
    <property type="entry name" value="PROTEIN CBG10425"/>
    <property type="match status" value="1"/>
</dbReference>
<sequence length="683" mass="78971">MFAWELEGLKRLKIETIRWGSSYRVKVRGKTGKIVYVSNLSRPSDRKLVAKQYGISEDKLSTHLSSDYKADPKYCFYSGNHMETHIYENIQPGEFYDKLENVLNCQQKASKVNIAIGYILISKSDLTDESYFYPNTANASVFDKPVAINSKGDIRKKIISEIRAMELADRLKYTKSGYQRKAIVGFKICIYHRAMLSPPDILQFDDLEEYFKLAINVYTHDIESGKTERIRQLENNYDTINILSHEKHALYIKDIDMFLSKYQCPKLSICDSITEEERCFVDNQPRELLAKMFVYIKSIVAKVFKYNIVKYETLIRKIIEAHGLTGMDIPGAPLGTTYKLKDINQWIEEGKYSSFFDFCDQVSGTRKTDYGKLMQLLKQVPVLGFNSGKYDINLIKNDLFSALGTDNTVSVIKNPNYMCIAANDMKMLDISNYVPAGTSYSKYLSTYFGGCQCDDKIRWVCGLGNGIFCYEYITDFSVLSRTQIPPQSVFDSKLTGTKISHEDYERVKFVWEHCNMKSIMDLLIWYNDLDVKPFVKAQRELFKRFDLDMFADGVSFPGLSEKVMYQTCFSKLTKPSRKPAASFNFPEHRYLGYIEQDKKADRQFAMTIKHLNELLQKQKYLCGLCYCQLSVETVSADRINNKLGHQNGNILISCTKCNCARKDMNLKAFRFQKLLRVLIKTYY</sequence>
<comment type="caution">
    <text evidence="1">The sequence shown here is derived from an EMBL/GenBank/DDBJ whole genome shotgun (WGS) entry which is preliminary data.</text>
</comment>
<dbReference type="AlphaFoldDB" id="A0A080Z6C4"/>